<dbReference type="GO" id="GO:0031981">
    <property type="term" value="C:nuclear lumen"/>
    <property type="evidence" value="ECO:0007669"/>
    <property type="project" value="UniProtKB-ARBA"/>
</dbReference>
<dbReference type="Proteomes" id="UP001383192">
    <property type="component" value="Unassembled WGS sequence"/>
</dbReference>
<dbReference type="InterPro" id="IPR012340">
    <property type="entry name" value="NA-bd_OB-fold"/>
</dbReference>
<evidence type="ECO:0000313" key="6">
    <source>
        <dbReference type="Proteomes" id="UP001383192"/>
    </source>
</evidence>
<dbReference type="Gene3D" id="2.40.50.140">
    <property type="entry name" value="Nucleic acid-binding proteins"/>
    <property type="match status" value="1"/>
</dbReference>
<dbReference type="GO" id="GO:0006281">
    <property type="term" value="P:DNA repair"/>
    <property type="evidence" value="ECO:0007669"/>
    <property type="project" value="InterPro"/>
</dbReference>
<dbReference type="GO" id="GO:0006310">
    <property type="term" value="P:DNA recombination"/>
    <property type="evidence" value="ECO:0007669"/>
    <property type="project" value="InterPro"/>
</dbReference>
<dbReference type="EMBL" id="JAYKXP010000147">
    <property type="protein sequence ID" value="KAK7022817.1"/>
    <property type="molecule type" value="Genomic_DNA"/>
</dbReference>
<name>A0AAW0B9N6_9AGAR</name>
<comment type="similarity">
    <text evidence="2">Belongs to the replication factor A protein 3 family.</text>
</comment>
<proteinExistence type="inferred from homology"/>
<dbReference type="AlphaFoldDB" id="A0AAW0B9N6"/>
<keyword evidence="6" id="KW-1185">Reference proteome</keyword>
<feature type="region of interest" description="Disordered" evidence="4">
    <location>
        <begin position="115"/>
        <end position="165"/>
    </location>
</feature>
<keyword evidence="3" id="KW-0539">Nucleus</keyword>
<sequence>MENQTSPPIDTSHMESYIGRRARLTGRLGEINPETKTAKMTVCDGEEVVIAYESEEQWARQTPCVEVLGTVINVRTIQMETLIPQGANLDMDTVWKTIKIIHDPRFKGVFFGGAAGAPSLPLGEDPRYQPRQESESDMDQDSGVSESQGPEKPEKPETPTSSQST</sequence>
<dbReference type="GO" id="GO:0006260">
    <property type="term" value="P:DNA replication"/>
    <property type="evidence" value="ECO:0007669"/>
    <property type="project" value="InterPro"/>
</dbReference>
<evidence type="ECO:0000256" key="3">
    <source>
        <dbReference type="ARBA" id="ARBA00023242"/>
    </source>
</evidence>
<evidence type="ECO:0000256" key="4">
    <source>
        <dbReference type="SAM" id="MobiDB-lite"/>
    </source>
</evidence>
<dbReference type="SUPFAM" id="SSF50249">
    <property type="entry name" value="Nucleic acid-binding proteins"/>
    <property type="match status" value="1"/>
</dbReference>
<comment type="caution">
    <text evidence="5">The sequence shown here is derived from an EMBL/GenBank/DDBJ whole genome shotgun (WGS) entry which is preliminary data.</text>
</comment>
<evidence type="ECO:0008006" key="7">
    <source>
        <dbReference type="Google" id="ProtNLM"/>
    </source>
</evidence>
<reference evidence="5 6" key="1">
    <citation type="submission" date="2024-01" db="EMBL/GenBank/DDBJ databases">
        <title>A draft genome for a cacao thread blight-causing isolate of Paramarasmius palmivorus.</title>
        <authorList>
            <person name="Baruah I.K."/>
            <person name="Bukari Y."/>
            <person name="Amoako-Attah I."/>
            <person name="Meinhardt L.W."/>
            <person name="Bailey B.A."/>
            <person name="Cohen S.P."/>
        </authorList>
    </citation>
    <scope>NUCLEOTIDE SEQUENCE [LARGE SCALE GENOMIC DNA]</scope>
    <source>
        <strain evidence="5 6">GH-12</strain>
    </source>
</reference>
<evidence type="ECO:0000256" key="1">
    <source>
        <dbReference type="ARBA" id="ARBA00004123"/>
    </source>
</evidence>
<evidence type="ECO:0000313" key="5">
    <source>
        <dbReference type="EMBL" id="KAK7022817.1"/>
    </source>
</evidence>
<comment type="subcellular location">
    <subcellularLocation>
        <location evidence="1">Nucleus</location>
    </subcellularLocation>
</comment>
<dbReference type="InterPro" id="IPR013970">
    <property type="entry name" value="Rfa2"/>
</dbReference>
<protein>
    <recommendedName>
        <fullName evidence="7">Replication factor A protein 3</fullName>
    </recommendedName>
</protein>
<gene>
    <name evidence="5" type="ORF">VNI00_016944</name>
</gene>
<accession>A0AAW0B9N6</accession>
<organism evidence="5 6">
    <name type="scientific">Paramarasmius palmivorus</name>
    <dbReference type="NCBI Taxonomy" id="297713"/>
    <lineage>
        <taxon>Eukaryota</taxon>
        <taxon>Fungi</taxon>
        <taxon>Dikarya</taxon>
        <taxon>Basidiomycota</taxon>
        <taxon>Agaricomycotina</taxon>
        <taxon>Agaricomycetes</taxon>
        <taxon>Agaricomycetidae</taxon>
        <taxon>Agaricales</taxon>
        <taxon>Marasmiineae</taxon>
        <taxon>Marasmiaceae</taxon>
        <taxon>Paramarasmius</taxon>
    </lineage>
</organism>
<dbReference type="GO" id="GO:0003677">
    <property type="term" value="F:DNA binding"/>
    <property type="evidence" value="ECO:0007669"/>
    <property type="project" value="InterPro"/>
</dbReference>
<feature type="compositionally biased region" description="Basic and acidic residues" evidence="4">
    <location>
        <begin position="124"/>
        <end position="134"/>
    </location>
</feature>
<evidence type="ECO:0000256" key="2">
    <source>
        <dbReference type="ARBA" id="ARBA00009761"/>
    </source>
</evidence>
<dbReference type="Pfam" id="PF08661">
    <property type="entry name" value="Rep_fac-A_3"/>
    <property type="match status" value="1"/>
</dbReference>